<keyword evidence="1" id="KW-0012">Acyltransferase</keyword>
<evidence type="ECO:0000313" key="1">
    <source>
        <dbReference type="EMBL" id="SMD22158.1"/>
    </source>
</evidence>
<dbReference type="EMBL" id="FWXV01000007">
    <property type="protein sequence ID" value="SMD22158.1"/>
    <property type="molecule type" value="Genomic_DNA"/>
</dbReference>
<protein>
    <submittedName>
        <fullName evidence="1">Lecithin:cholesterol acyltransferase</fullName>
    </submittedName>
</protein>
<name>A0A1W2FKP0_KIBAR</name>
<dbReference type="PANTHER" id="PTHR11440">
    <property type="entry name" value="LECITHIN-CHOLESTEROL ACYLTRANSFERASE-RELATED"/>
    <property type="match status" value="1"/>
</dbReference>
<gene>
    <name evidence="1" type="ORF">SAMN05661093_07354</name>
</gene>
<dbReference type="Pfam" id="PF02450">
    <property type="entry name" value="LCAT"/>
    <property type="match status" value="1"/>
</dbReference>
<dbReference type="Gene3D" id="3.40.50.1820">
    <property type="entry name" value="alpha/beta hydrolase"/>
    <property type="match status" value="1"/>
</dbReference>
<dbReference type="GO" id="GO:0006629">
    <property type="term" value="P:lipid metabolic process"/>
    <property type="evidence" value="ECO:0007669"/>
    <property type="project" value="InterPro"/>
</dbReference>
<keyword evidence="2" id="KW-1185">Reference proteome</keyword>
<dbReference type="GO" id="GO:0008374">
    <property type="term" value="F:O-acyltransferase activity"/>
    <property type="evidence" value="ECO:0007669"/>
    <property type="project" value="InterPro"/>
</dbReference>
<sequence length="462" mass="50438">MGNGIGDVVVLIPGISGSVLERDGKEVWAPSAGAALRAVLSLGRSIKRLTLAGDDPAVDDLGDGVVATRVMPDLHLLPGLDWKIDGYTRFKRRMIENLGCVPGKNYFELPYDWRRDNRVAARKLARNAHDWLAAWRTESGNPDAKLVLVGHSMGGLVARLYLELLDGWRDTRSLITFGTPYSGSINALTFLENGFVKGWGPFTVDLSEMIRSFTSVYQLLPSYRCLAGPDDTWLNLDEVGWKGLDADRLTDSLSVHRELRKAVDDRIKRGDHGYTVRPVIGSFQRTGWAARQEDGGIKALSMRALREEGGDGTVPMVSAAPHELLKGYQNASFVSQKHASLQNDDSVLDHVAGVVTSAEQSPIDVFPAEDEAVCLEVQDVSTDEPMVIRARPRQPATELVATLTPVLNGGSTRVPLIDLGDGWWRTELYDLPPADYRVTIGGDGARPVTDVVSVVDLTTLGD</sequence>
<proteinExistence type="predicted"/>
<reference evidence="1 2" key="1">
    <citation type="submission" date="2017-04" db="EMBL/GenBank/DDBJ databases">
        <authorList>
            <person name="Afonso C.L."/>
            <person name="Miller P.J."/>
            <person name="Scott M.A."/>
            <person name="Spackman E."/>
            <person name="Goraichik I."/>
            <person name="Dimitrov K.M."/>
            <person name="Suarez D.L."/>
            <person name="Swayne D.E."/>
        </authorList>
    </citation>
    <scope>NUCLEOTIDE SEQUENCE [LARGE SCALE GENOMIC DNA]</scope>
    <source>
        <strain evidence="1 2">DSM 43828</strain>
    </source>
</reference>
<organism evidence="1 2">
    <name type="scientific">Kibdelosporangium aridum</name>
    <dbReference type="NCBI Taxonomy" id="2030"/>
    <lineage>
        <taxon>Bacteria</taxon>
        <taxon>Bacillati</taxon>
        <taxon>Actinomycetota</taxon>
        <taxon>Actinomycetes</taxon>
        <taxon>Pseudonocardiales</taxon>
        <taxon>Pseudonocardiaceae</taxon>
        <taxon>Kibdelosporangium</taxon>
    </lineage>
</organism>
<dbReference type="SUPFAM" id="SSF53474">
    <property type="entry name" value="alpha/beta-Hydrolases"/>
    <property type="match status" value="1"/>
</dbReference>
<keyword evidence="1" id="KW-0808">Transferase</keyword>
<evidence type="ECO:0000313" key="2">
    <source>
        <dbReference type="Proteomes" id="UP000192674"/>
    </source>
</evidence>
<dbReference type="Proteomes" id="UP000192674">
    <property type="component" value="Unassembled WGS sequence"/>
</dbReference>
<dbReference type="InterPro" id="IPR003386">
    <property type="entry name" value="LACT/PDAT_acylTrfase"/>
</dbReference>
<dbReference type="RefSeq" id="WP_200825833.1">
    <property type="nucleotide sequence ID" value="NZ_FWXV01000007.1"/>
</dbReference>
<accession>A0A1W2FKP0</accession>
<dbReference type="AlphaFoldDB" id="A0A1W2FKP0"/>
<dbReference type="InterPro" id="IPR029058">
    <property type="entry name" value="AB_hydrolase_fold"/>
</dbReference>